<feature type="compositionally biased region" description="Basic and acidic residues" evidence="1">
    <location>
        <begin position="250"/>
        <end position="290"/>
    </location>
</feature>
<name>A0A507AJ88_9PEZI</name>
<proteinExistence type="predicted"/>
<dbReference type="InParanoid" id="A0A507AJ88"/>
<gene>
    <name evidence="2" type="ORF">E0L32_002333</name>
</gene>
<dbReference type="RefSeq" id="XP_030988548.1">
    <property type="nucleotide sequence ID" value="XM_031136511.1"/>
</dbReference>
<dbReference type="AlphaFoldDB" id="A0A507AJ88"/>
<dbReference type="PANTHER" id="PTHR48172">
    <property type="match status" value="1"/>
</dbReference>
<dbReference type="OrthoDB" id="188042at2759"/>
<sequence length="569" mass="66032">MYITLRRFAAFSSVVVVIALFTSVLPRVLNPTPPTPEERRRDKQWISSSPHWLDRQCCRWFSLCGLWHVKWDPPALPGTGIGHDDDDNHELRNIELRSLDEEEPRLLSVEEKAQAWKESEARREGPNKGRKLKGIPDYVLNHAPLVHLYSQENFWPSDIAEFVRHMSPYTHKGEFNSSFPVSLNELHKFNSILDMVYLTSEVDVEDRPEWLHNREGEPAEFTEEGDEVPLRPNPNDGFAGDDTTWFDVDKDHPLHRISDPRKVSSPEHIDTRRPPHHVGEKRPPHDSRLRESRRKRNYEEVAGEQVPFIPRYKPDSSGYSKAPAVLVLVDKGSGVLDAFWFFFYSYNLGQTVFNIRFGNHVGDWEHCMIRFENGQPRSLFLSEHAGGQAYAWDALEKFYPHSDGPMRRPERPVIYSAVGSHAMYALPGEHPYVLPFGLLHDQTDKGPIWDPAKNYYGYHYDYIEDREEERQMDILGAEAKRNETAYKSLIPADVNPGLATSWFHFEGPWGDETYGLGDARQWRLFGQYHYITGPFGPKFKFLDREKVCQTDRCRILHSLDLGRKGTWYS</sequence>
<dbReference type="STRING" id="1093900.A0A507AJ88"/>
<accession>A0A507AJ88</accession>
<reference evidence="2 3" key="1">
    <citation type="submission" date="2019-06" db="EMBL/GenBank/DDBJ databases">
        <title>Draft genome sequence of the filamentous fungus Phialemoniopsis curvata isolated from diesel fuel.</title>
        <authorList>
            <person name="Varaljay V.A."/>
            <person name="Lyon W.J."/>
            <person name="Crouch A.L."/>
            <person name="Drake C.E."/>
            <person name="Hollomon J.M."/>
            <person name="Nadeau L.J."/>
            <person name="Nunn H.S."/>
            <person name="Stevenson B.S."/>
            <person name="Bojanowski C.L."/>
            <person name="Crookes-Goodson W.J."/>
        </authorList>
    </citation>
    <scope>NUCLEOTIDE SEQUENCE [LARGE SCALE GENOMIC DNA]</scope>
    <source>
        <strain evidence="2 3">D216</strain>
    </source>
</reference>
<evidence type="ECO:0000313" key="2">
    <source>
        <dbReference type="EMBL" id="TPX06837.1"/>
    </source>
</evidence>
<keyword evidence="3" id="KW-1185">Reference proteome</keyword>
<dbReference type="Proteomes" id="UP000319257">
    <property type="component" value="Unassembled WGS sequence"/>
</dbReference>
<comment type="caution">
    <text evidence="2">The sequence shown here is derived from an EMBL/GenBank/DDBJ whole genome shotgun (WGS) entry which is preliminary data.</text>
</comment>
<dbReference type="Pfam" id="PF06101">
    <property type="entry name" value="Vps62"/>
    <property type="match status" value="1"/>
</dbReference>
<dbReference type="EMBL" id="SKBQ01000009">
    <property type="protein sequence ID" value="TPX06837.1"/>
    <property type="molecule type" value="Genomic_DNA"/>
</dbReference>
<protein>
    <submittedName>
        <fullName evidence="2">Uncharacterized protein</fullName>
    </submittedName>
</protein>
<dbReference type="PANTHER" id="PTHR48172:SF2">
    <property type="entry name" value="VACUOLAR PROTEIN SORTING PROTEIN 62"/>
    <property type="match status" value="1"/>
</dbReference>
<dbReference type="GeneID" id="41969780"/>
<feature type="region of interest" description="Disordered" evidence="1">
    <location>
        <begin position="250"/>
        <end position="296"/>
    </location>
</feature>
<evidence type="ECO:0000256" key="1">
    <source>
        <dbReference type="SAM" id="MobiDB-lite"/>
    </source>
</evidence>
<dbReference type="InterPro" id="IPR009291">
    <property type="entry name" value="Vps62"/>
</dbReference>
<organism evidence="2 3">
    <name type="scientific">Thyridium curvatum</name>
    <dbReference type="NCBI Taxonomy" id="1093900"/>
    <lineage>
        <taxon>Eukaryota</taxon>
        <taxon>Fungi</taxon>
        <taxon>Dikarya</taxon>
        <taxon>Ascomycota</taxon>
        <taxon>Pezizomycotina</taxon>
        <taxon>Sordariomycetes</taxon>
        <taxon>Sordariomycetidae</taxon>
        <taxon>Thyridiales</taxon>
        <taxon>Thyridiaceae</taxon>
        <taxon>Thyridium</taxon>
    </lineage>
</organism>
<dbReference type="FunCoup" id="A0A507AJ88">
    <property type="interactions" value="11"/>
</dbReference>
<evidence type="ECO:0000313" key="3">
    <source>
        <dbReference type="Proteomes" id="UP000319257"/>
    </source>
</evidence>